<dbReference type="AlphaFoldDB" id="A0A2Z4PNM5"/>
<reference evidence="2 3" key="1">
    <citation type="submission" date="2016-06" db="EMBL/GenBank/DDBJ databases">
        <title>The sequenced genome of the ice-adhering bacterium Marinomonas primoryensis, from Antarctica.</title>
        <authorList>
            <person name="Graham L."/>
            <person name="Vance T.D.R."/>
            <person name="Davies P.L."/>
        </authorList>
    </citation>
    <scope>NUCLEOTIDE SEQUENCE [LARGE SCALE GENOMIC DNA]</scope>
    <source>
        <strain evidence="2 3">AceL</strain>
    </source>
</reference>
<dbReference type="Proteomes" id="UP000249898">
    <property type="component" value="Chromosome"/>
</dbReference>
<dbReference type="EMBL" id="CP016181">
    <property type="protein sequence ID" value="AWX99135.1"/>
    <property type="molecule type" value="Genomic_DNA"/>
</dbReference>
<evidence type="ECO:0000313" key="2">
    <source>
        <dbReference type="EMBL" id="AWX99135.1"/>
    </source>
</evidence>
<dbReference type="Gene3D" id="1.10.150.690">
    <property type="entry name" value="DUF2063"/>
    <property type="match status" value="1"/>
</dbReference>
<evidence type="ECO:0000259" key="1">
    <source>
        <dbReference type="Pfam" id="PF09836"/>
    </source>
</evidence>
<dbReference type="InterPro" id="IPR018640">
    <property type="entry name" value="DUF2063"/>
</dbReference>
<organism evidence="2 3">
    <name type="scientific">Marinomonas primoryensis</name>
    <dbReference type="NCBI Taxonomy" id="178399"/>
    <lineage>
        <taxon>Bacteria</taxon>
        <taxon>Pseudomonadati</taxon>
        <taxon>Pseudomonadota</taxon>
        <taxon>Gammaproteobacteria</taxon>
        <taxon>Oceanospirillales</taxon>
        <taxon>Oceanospirillaceae</taxon>
        <taxon>Marinomonas</taxon>
    </lineage>
</organism>
<name>A0A2Z4PNM5_9GAMM</name>
<proteinExistence type="predicted"/>
<feature type="domain" description="Putative DNA-binding" evidence="1">
    <location>
        <begin position="3"/>
        <end position="92"/>
    </location>
</feature>
<protein>
    <recommendedName>
        <fullName evidence="1">Putative DNA-binding domain-containing protein</fullName>
    </recommendedName>
</protein>
<accession>A0A2Z4PNM5</accession>
<dbReference type="InterPro" id="IPR044922">
    <property type="entry name" value="DUF2063_N_sf"/>
</dbReference>
<dbReference type="Pfam" id="PF09836">
    <property type="entry name" value="DUF2063"/>
    <property type="match status" value="1"/>
</dbReference>
<sequence>MNTSFKTALLTEDTRFYNEIKAPNIQQQEVRLNVYRNNVVVSLIDALCDIFPVTETLVGEEFFRAMARIYLLENLPSSPIISEYGVNFSDFIRTFEPAENLPFLADVAALEHEMLTLTHSEEYKTLDHDAVSTAFSSVEDPSFLLLNVPPTTKILASPFAIGSLYQAHFSDGHQRLNNVDINKSEYLLLIKSHLYAQLHVIQKEEAIFIKNLMQQRSLEDAVPDSDLFDLGKTLAKLIEWKVLTQIK</sequence>
<gene>
    <name evidence="2" type="ORF">A8139_03305</name>
</gene>
<evidence type="ECO:0000313" key="3">
    <source>
        <dbReference type="Proteomes" id="UP000249898"/>
    </source>
</evidence>
<dbReference type="RefSeq" id="WP_162690104.1">
    <property type="nucleotide sequence ID" value="NZ_CP016181.1"/>
</dbReference>